<dbReference type="InterPro" id="IPR036280">
    <property type="entry name" value="Multihaem_cyt_sf"/>
</dbReference>
<accession>A0A6P1DUV8</accession>
<evidence type="ECO:0000256" key="3">
    <source>
        <dbReference type="ARBA" id="ARBA00023224"/>
    </source>
</evidence>
<dbReference type="PANTHER" id="PTHR43531:SF14">
    <property type="entry name" value="METHYL-ACCEPTING CHEMOTAXIS PROTEIN I-RELATED"/>
    <property type="match status" value="1"/>
</dbReference>
<dbReference type="GO" id="GO:0007165">
    <property type="term" value="P:signal transduction"/>
    <property type="evidence" value="ECO:0007669"/>
    <property type="project" value="UniProtKB-KW"/>
</dbReference>
<evidence type="ECO:0000259" key="9">
    <source>
        <dbReference type="PROSITE" id="PS50111"/>
    </source>
</evidence>
<sequence>MSRGSKKNGGGGRESILARTLIAMGLGVALVATIALTLAWLYLNAQSEARVEQTGDHLLATLVKNTHESINKGQRQSFQRAIDDFAELDGVMDVALYARFKQMVYRSGLTSLGLPFVQAEGQLTNNINEPRYGETKGRFQRADWTLRDVIDTPTAKKHVAEYQGSGQSCADCHFVMDEGLKFASDSRSATLTGPGYRDFYYALAVEGECVVCHTHWRVGEDGGYLRVRLDTQPFAQQRDETLLSMAAAIIGVLVPTVLILVWIFRSLIRRLGGEPAAAVAITRAIAEGDLNNAIALRAGDDTSLLANMKRMQDQLRARIEADRRVAEENLRIRIALDNVSTGVMIAEPNRAVIYSNPAAQRILKNVEGAVRQRIPAFSADRPEGTAMEALHADPQQRAALLDQLAAPEETALALGDHHLVVTASPVLNAQGERLGVVEEWRDRTGEVRVEKEVGTIVQSAAVGVLDARIDLTDKQGFIAALGRDINTLLDNTEGALETTSSVLNALARGDLSQRVEDDYQGTFGQLKEDTNASVDQLRDLVGRILKATDAIGTAAAEIAAGNADLSERTESQASSLEQTTSSMEQINTAAQQNTVSACSASDLANMANYQAEAGNTLVKQLTETMHGIQASSRQVVDIIEVIEGIAFQTNILALNAAVEAARAGEQGRGFAVVASEVRSLAQRSAQAAKEIKGLIDGSVAQVESGAKVVDDTGKTMASIVGSFQQVVQLVTEIATASRDQGQGIGQVTQAIAQMDEMTQRNAALVEQAAAAAESLEDQAETLSRTVAVFELSRGSPAQRETALVARRPTQLSSD</sequence>
<feature type="region of interest" description="Disordered" evidence="7">
    <location>
        <begin position="562"/>
        <end position="581"/>
    </location>
</feature>
<dbReference type="SUPFAM" id="SSF55785">
    <property type="entry name" value="PYP-like sensor domain (PAS domain)"/>
    <property type="match status" value="1"/>
</dbReference>
<dbReference type="Gene3D" id="1.10.287.950">
    <property type="entry name" value="Methyl-accepting chemotaxis protein"/>
    <property type="match status" value="1"/>
</dbReference>
<evidence type="ECO:0000256" key="8">
    <source>
        <dbReference type="SAM" id="Phobius"/>
    </source>
</evidence>
<dbReference type="InterPro" id="IPR051310">
    <property type="entry name" value="MCP_chemotaxis"/>
</dbReference>
<dbReference type="Gene3D" id="3.30.450.20">
    <property type="entry name" value="PAS domain"/>
    <property type="match status" value="1"/>
</dbReference>
<feature type="domain" description="HAMP" evidence="10">
    <location>
        <begin position="490"/>
        <end position="542"/>
    </location>
</feature>
<dbReference type="Pfam" id="PF00015">
    <property type="entry name" value="MCPsignal"/>
    <property type="match status" value="1"/>
</dbReference>
<keyword evidence="8" id="KW-1133">Transmembrane helix</keyword>
<dbReference type="PROSITE" id="PS50111">
    <property type="entry name" value="CHEMOTAXIS_TRANSDUC_2"/>
    <property type="match status" value="1"/>
</dbReference>
<keyword evidence="3 5" id="KW-0807">Transducer</keyword>
<dbReference type="RefSeq" id="WP_164652385.1">
    <property type="nucleotide sequence ID" value="NZ_JAAIJR010000010.1"/>
</dbReference>
<evidence type="ECO:0000256" key="5">
    <source>
        <dbReference type="PROSITE-ProRule" id="PRU00284"/>
    </source>
</evidence>
<dbReference type="CDD" id="cd11386">
    <property type="entry name" value="MCP_signal"/>
    <property type="match status" value="1"/>
</dbReference>
<keyword evidence="8" id="KW-0472">Membrane</keyword>
<evidence type="ECO:0000313" key="12">
    <source>
        <dbReference type="Proteomes" id="UP000471640"/>
    </source>
</evidence>
<comment type="subcellular location">
    <subcellularLocation>
        <location evidence="1">Membrane</location>
    </subcellularLocation>
</comment>
<dbReference type="Pfam" id="PF18947">
    <property type="entry name" value="HAMP_2"/>
    <property type="match status" value="1"/>
</dbReference>
<keyword evidence="12" id="KW-1185">Reference proteome</keyword>
<evidence type="ECO:0000256" key="1">
    <source>
        <dbReference type="ARBA" id="ARBA00004370"/>
    </source>
</evidence>
<organism evidence="11 12">
    <name type="scientific">Thiorhodococcus mannitoliphagus</name>
    <dbReference type="NCBI Taxonomy" id="329406"/>
    <lineage>
        <taxon>Bacteria</taxon>
        <taxon>Pseudomonadati</taxon>
        <taxon>Pseudomonadota</taxon>
        <taxon>Gammaproteobacteria</taxon>
        <taxon>Chromatiales</taxon>
        <taxon>Chromatiaceae</taxon>
        <taxon>Thiorhodococcus</taxon>
    </lineage>
</organism>
<dbReference type="Proteomes" id="UP000471640">
    <property type="component" value="Unassembled WGS sequence"/>
</dbReference>
<evidence type="ECO:0000256" key="4">
    <source>
        <dbReference type="ARBA" id="ARBA00029447"/>
    </source>
</evidence>
<dbReference type="GO" id="GO:0004888">
    <property type="term" value="F:transmembrane signaling receptor activity"/>
    <property type="evidence" value="ECO:0007669"/>
    <property type="project" value="TreeGrafter"/>
</dbReference>
<dbReference type="GO" id="GO:0005886">
    <property type="term" value="C:plasma membrane"/>
    <property type="evidence" value="ECO:0007669"/>
    <property type="project" value="TreeGrafter"/>
</dbReference>
<evidence type="ECO:0000313" key="11">
    <source>
        <dbReference type="EMBL" id="NEX19484.1"/>
    </source>
</evidence>
<dbReference type="PANTHER" id="PTHR43531">
    <property type="entry name" value="PROTEIN ICFG"/>
    <property type="match status" value="1"/>
</dbReference>
<comment type="caution">
    <text evidence="11">The sequence shown here is derived from an EMBL/GenBank/DDBJ whole genome shotgun (WGS) entry which is preliminary data.</text>
</comment>
<evidence type="ECO:0008006" key="13">
    <source>
        <dbReference type="Google" id="ProtNLM"/>
    </source>
</evidence>
<feature type="compositionally biased region" description="Polar residues" evidence="7">
    <location>
        <begin position="571"/>
        <end position="581"/>
    </location>
</feature>
<feature type="transmembrane region" description="Helical" evidence="8">
    <location>
        <begin position="21"/>
        <end position="43"/>
    </location>
</feature>
<dbReference type="InterPro" id="IPR004089">
    <property type="entry name" value="MCPsignal_dom"/>
</dbReference>
<dbReference type="AlphaFoldDB" id="A0A6P1DUV8"/>
<evidence type="ECO:0000256" key="6">
    <source>
        <dbReference type="SAM" id="Coils"/>
    </source>
</evidence>
<dbReference type="FunFam" id="1.10.287.950:FF:000001">
    <property type="entry name" value="Methyl-accepting chemotaxis sensory transducer"/>
    <property type="match status" value="1"/>
</dbReference>
<keyword evidence="6" id="KW-0175">Coiled coil</keyword>
<dbReference type="InterPro" id="IPR003660">
    <property type="entry name" value="HAMP_dom"/>
</dbReference>
<dbReference type="InterPro" id="IPR035965">
    <property type="entry name" value="PAS-like_dom_sf"/>
</dbReference>
<evidence type="ECO:0000256" key="7">
    <source>
        <dbReference type="SAM" id="MobiDB-lite"/>
    </source>
</evidence>
<gene>
    <name evidence="11" type="ORF">G3480_04000</name>
</gene>
<reference evidence="11 12" key="2">
    <citation type="submission" date="2020-02" db="EMBL/GenBank/DDBJ databases">
        <title>Genome sequences of Thiorhodococcus mannitoliphagus and Thiorhodococcus minor, purple sulfur photosynthetic bacteria in the gammaproteobacterial family, Chromatiaceae.</title>
        <authorList>
            <person name="Aviles F.A."/>
            <person name="Meyer T.E."/>
            <person name="Kyndt J.A."/>
        </authorList>
    </citation>
    <scope>NUCLEOTIDE SEQUENCE [LARGE SCALE GENOMIC DNA]</scope>
    <source>
        <strain evidence="11 12">DSM 18266</strain>
    </source>
</reference>
<dbReference type="CDD" id="cd17529">
    <property type="entry name" value="HAMP_I"/>
    <property type="match status" value="1"/>
</dbReference>
<feature type="region of interest" description="Disordered" evidence="7">
    <location>
        <begin position="794"/>
        <end position="814"/>
    </location>
</feature>
<name>A0A6P1DUV8_9GAMM</name>
<evidence type="ECO:0000259" key="10">
    <source>
        <dbReference type="PROSITE" id="PS50885"/>
    </source>
</evidence>
<dbReference type="PROSITE" id="PS50885">
    <property type="entry name" value="HAMP"/>
    <property type="match status" value="1"/>
</dbReference>
<feature type="transmembrane region" description="Helical" evidence="8">
    <location>
        <begin position="242"/>
        <end position="264"/>
    </location>
</feature>
<dbReference type="SMART" id="SM00283">
    <property type="entry name" value="MA"/>
    <property type="match status" value="1"/>
</dbReference>
<dbReference type="Gene3D" id="6.10.340.10">
    <property type="match status" value="1"/>
</dbReference>
<proteinExistence type="inferred from homology"/>
<comment type="similarity">
    <text evidence="4">Belongs to the methyl-accepting chemotaxis (MCP) protein family.</text>
</comment>
<dbReference type="GO" id="GO:0006935">
    <property type="term" value="P:chemotaxis"/>
    <property type="evidence" value="ECO:0007669"/>
    <property type="project" value="TreeGrafter"/>
</dbReference>
<evidence type="ECO:0000256" key="2">
    <source>
        <dbReference type="ARBA" id="ARBA00022481"/>
    </source>
</evidence>
<feature type="coiled-coil region" evidence="6">
    <location>
        <begin position="747"/>
        <end position="785"/>
    </location>
</feature>
<dbReference type="SUPFAM" id="SSF58104">
    <property type="entry name" value="Methyl-accepting chemotaxis protein (MCP) signaling domain"/>
    <property type="match status" value="1"/>
</dbReference>
<reference evidence="12" key="1">
    <citation type="journal article" date="2020" name="Microbiol. Resour. Announc.">
        <title>Draft Genome Sequences of Thiorhodococcus mannitoliphagus and Thiorhodococcus minor, Purple Sulfur Photosynthetic Bacteria in the Gammaproteobacterial Family Chromatiaceae.</title>
        <authorList>
            <person name="Aviles F.A."/>
            <person name="Meyer T.E."/>
            <person name="Kyndt J.A."/>
        </authorList>
    </citation>
    <scope>NUCLEOTIDE SEQUENCE [LARGE SCALE GENOMIC DNA]</scope>
    <source>
        <strain evidence="12">DSM 18266</strain>
    </source>
</reference>
<protein>
    <recommendedName>
        <fullName evidence="13">Methyl-accepting chemotaxis protein</fullName>
    </recommendedName>
</protein>
<keyword evidence="8" id="KW-0812">Transmembrane</keyword>
<dbReference type="EMBL" id="JAAIJR010000010">
    <property type="protein sequence ID" value="NEX19484.1"/>
    <property type="molecule type" value="Genomic_DNA"/>
</dbReference>
<feature type="domain" description="Methyl-accepting transducer" evidence="9">
    <location>
        <begin position="547"/>
        <end position="776"/>
    </location>
</feature>
<dbReference type="SUPFAM" id="SSF48695">
    <property type="entry name" value="Multiheme cytochromes"/>
    <property type="match status" value="1"/>
</dbReference>
<keyword evidence="2" id="KW-0488">Methylation</keyword>